<keyword evidence="2" id="KW-1185">Reference proteome</keyword>
<dbReference type="EMBL" id="DS022246">
    <property type="protein sequence ID" value="EWG42534.1"/>
    <property type="molecule type" value="Genomic_DNA"/>
</dbReference>
<proteinExistence type="predicted"/>
<evidence type="ECO:0008006" key="3">
    <source>
        <dbReference type="Google" id="ProtNLM"/>
    </source>
</evidence>
<dbReference type="GeneID" id="30072322"/>
<evidence type="ECO:0000313" key="1">
    <source>
        <dbReference type="EMBL" id="EWG42534.1"/>
    </source>
</evidence>
<evidence type="ECO:0000313" key="2">
    <source>
        <dbReference type="Proteomes" id="UP000009096"/>
    </source>
</evidence>
<dbReference type="Proteomes" id="UP000009096">
    <property type="component" value="Chromosome 4"/>
</dbReference>
<dbReference type="VEuPathDB" id="FungiDB:FVEG_15446"/>
<reference evidence="1 2" key="1">
    <citation type="journal article" date="2010" name="Nature">
        <title>Comparative genomics reveals mobile pathogenicity chromosomes in Fusarium.</title>
        <authorList>
            <person name="Ma L.J."/>
            <person name="van der Does H.C."/>
            <person name="Borkovich K.A."/>
            <person name="Coleman J.J."/>
            <person name="Daboussi M.J."/>
            <person name="Di Pietro A."/>
            <person name="Dufresne M."/>
            <person name="Freitag M."/>
            <person name="Grabherr M."/>
            <person name="Henrissat B."/>
            <person name="Houterman P.M."/>
            <person name="Kang S."/>
            <person name="Shim W.B."/>
            <person name="Woloshuk C."/>
            <person name="Xie X."/>
            <person name="Xu J.R."/>
            <person name="Antoniw J."/>
            <person name="Baker S.E."/>
            <person name="Bluhm B.H."/>
            <person name="Breakspear A."/>
            <person name="Brown D.W."/>
            <person name="Butchko R.A."/>
            <person name="Chapman S."/>
            <person name="Coulson R."/>
            <person name="Coutinho P.M."/>
            <person name="Danchin E.G."/>
            <person name="Diener A."/>
            <person name="Gale L.R."/>
            <person name="Gardiner D.M."/>
            <person name="Goff S."/>
            <person name="Hammond-Kosack K.E."/>
            <person name="Hilburn K."/>
            <person name="Hua-Van A."/>
            <person name="Jonkers W."/>
            <person name="Kazan K."/>
            <person name="Kodira C.D."/>
            <person name="Koehrsen M."/>
            <person name="Kumar L."/>
            <person name="Lee Y.H."/>
            <person name="Li L."/>
            <person name="Manners J.M."/>
            <person name="Miranda-Saavedra D."/>
            <person name="Mukherjee M."/>
            <person name="Park G."/>
            <person name="Park J."/>
            <person name="Park S.Y."/>
            <person name="Proctor R.H."/>
            <person name="Regev A."/>
            <person name="Ruiz-Roldan M.C."/>
            <person name="Sain D."/>
            <person name="Sakthikumar S."/>
            <person name="Sykes S."/>
            <person name="Schwartz D.C."/>
            <person name="Turgeon B.G."/>
            <person name="Wapinski I."/>
            <person name="Yoder O."/>
            <person name="Young S."/>
            <person name="Zeng Q."/>
            <person name="Zhou S."/>
            <person name="Galagan J."/>
            <person name="Cuomo C.A."/>
            <person name="Kistler H.C."/>
            <person name="Rep M."/>
        </authorList>
    </citation>
    <scope>NUCLEOTIDE SEQUENCE [LARGE SCALE GENOMIC DNA]</scope>
    <source>
        <strain evidence="2">M3125 / FGSC 7600</strain>
    </source>
</reference>
<dbReference type="EMBL" id="CM000581">
    <property type="protein sequence ID" value="EWG42534.1"/>
    <property type="molecule type" value="Genomic_DNA"/>
</dbReference>
<sequence length="208" mass="24387">MDMRSLKGNCYCKVYAATTSPYLGPEPETWDFQKVQQFFLMLHVSDFFIHRSFINKMLEQLAEQISAHSKTLGGQLAHLTYYLHSRSIYLTKMGYIIEDNEYKLKGPCVHPSLLAGEAILGEMPKGWRLSYPKRGEKPVLEDPDGKRYHIDPRLDDIPIPEEWELRWRDNGTPFWYIATEDRWTNFDPRVSLEGLRKRGVKAIDYVLR</sequence>
<dbReference type="OrthoDB" id="3553147at2759"/>
<accession>W7M4T8</accession>
<protein>
    <recommendedName>
        <fullName evidence="3">WW domain-containing protein</fullName>
    </recommendedName>
</protein>
<name>W7M4T8_GIBM7</name>
<dbReference type="STRING" id="334819.W7M4T8"/>
<dbReference type="AlphaFoldDB" id="W7M4T8"/>
<dbReference type="RefSeq" id="XP_018748725.1">
    <property type="nucleotide sequence ID" value="XM_018904573.1"/>
</dbReference>
<dbReference type="KEGG" id="fvr:FVEG_15446"/>
<organism evidence="1 2">
    <name type="scientific">Gibberella moniliformis (strain M3125 / FGSC 7600)</name>
    <name type="common">Maize ear and stalk rot fungus</name>
    <name type="synonym">Fusarium verticillioides</name>
    <dbReference type="NCBI Taxonomy" id="334819"/>
    <lineage>
        <taxon>Eukaryota</taxon>
        <taxon>Fungi</taxon>
        <taxon>Dikarya</taxon>
        <taxon>Ascomycota</taxon>
        <taxon>Pezizomycotina</taxon>
        <taxon>Sordariomycetes</taxon>
        <taxon>Hypocreomycetidae</taxon>
        <taxon>Hypocreales</taxon>
        <taxon>Nectriaceae</taxon>
        <taxon>Fusarium</taxon>
        <taxon>Fusarium fujikuroi species complex</taxon>
    </lineage>
</organism>
<gene>
    <name evidence="1" type="ORF">FVEG_15446</name>
</gene>